<gene>
    <name evidence="2" type="ORF">DSM104329_01305</name>
</gene>
<organism evidence="2 3">
    <name type="scientific">Capillimicrobium parvum</name>
    <dbReference type="NCBI Taxonomy" id="2884022"/>
    <lineage>
        <taxon>Bacteria</taxon>
        <taxon>Bacillati</taxon>
        <taxon>Actinomycetota</taxon>
        <taxon>Thermoleophilia</taxon>
        <taxon>Solirubrobacterales</taxon>
        <taxon>Capillimicrobiaceae</taxon>
        <taxon>Capillimicrobium</taxon>
    </lineage>
</organism>
<dbReference type="EMBL" id="CP087164">
    <property type="protein sequence ID" value="UGS34923.1"/>
    <property type="molecule type" value="Genomic_DNA"/>
</dbReference>
<dbReference type="Proteomes" id="UP001162834">
    <property type="component" value="Chromosome"/>
</dbReference>
<reference evidence="2" key="1">
    <citation type="journal article" date="2022" name="Int. J. Syst. Evol. Microbiol.">
        <title>Pseudomonas aegrilactucae sp. nov. and Pseudomonas morbosilactucae sp. nov., pathogens causing bacterial rot of lettuce in Japan.</title>
        <authorList>
            <person name="Sawada H."/>
            <person name="Fujikawa T."/>
            <person name="Satou M."/>
        </authorList>
    </citation>
    <scope>NUCLEOTIDE SEQUENCE</scope>
    <source>
        <strain evidence="2">0166_1</strain>
    </source>
</reference>
<dbReference type="InterPro" id="IPR053146">
    <property type="entry name" value="QDO-like"/>
</dbReference>
<proteinExistence type="predicted"/>
<evidence type="ECO:0000259" key="1">
    <source>
        <dbReference type="Pfam" id="PF07883"/>
    </source>
</evidence>
<dbReference type="AlphaFoldDB" id="A0A9E6XV01"/>
<accession>A0A9E6XV01</accession>
<dbReference type="Pfam" id="PF07883">
    <property type="entry name" value="Cupin_2"/>
    <property type="match status" value="1"/>
</dbReference>
<keyword evidence="3" id="KW-1185">Reference proteome</keyword>
<sequence length="182" mass="19565">MNNPPVRATSPLTADDLTRELAIARSDDEALVHLAVVGDTYTVLLAGEQTAGRFAMLDMLIPPGGGPPPHRHNFEECFRVLAGSIEVQLRDLPPMRLEAGDSANIPANAPHAFRNTADAAARLLCTVAPAGLESFFAEFGDPVSTRTSPAPELSDVERRNRLERAAAKAPEYGIEMLTPGRR</sequence>
<dbReference type="InterPro" id="IPR014710">
    <property type="entry name" value="RmlC-like_jellyroll"/>
</dbReference>
<dbReference type="SUPFAM" id="SSF51182">
    <property type="entry name" value="RmlC-like cupins"/>
    <property type="match status" value="1"/>
</dbReference>
<protein>
    <recommendedName>
        <fullName evidence="1">Cupin type-2 domain-containing protein</fullName>
    </recommendedName>
</protein>
<dbReference type="InterPro" id="IPR013096">
    <property type="entry name" value="Cupin_2"/>
</dbReference>
<evidence type="ECO:0000313" key="2">
    <source>
        <dbReference type="EMBL" id="UGS34923.1"/>
    </source>
</evidence>
<evidence type="ECO:0000313" key="3">
    <source>
        <dbReference type="Proteomes" id="UP001162834"/>
    </source>
</evidence>
<dbReference type="PANTHER" id="PTHR36440">
    <property type="entry name" value="PUTATIVE (AFU_ORTHOLOGUE AFUA_8G07350)-RELATED"/>
    <property type="match status" value="1"/>
</dbReference>
<dbReference type="PANTHER" id="PTHR36440:SF1">
    <property type="entry name" value="PUTATIVE (AFU_ORTHOLOGUE AFUA_8G07350)-RELATED"/>
    <property type="match status" value="1"/>
</dbReference>
<dbReference type="KEGG" id="sbae:DSM104329_01305"/>
<feature type="domain" description="Cupin type-2" evidence="1">
    <location>
        <begin position="59"/>
        <end position="126"/>
    </location>
</feature>
<dbReference type="InterPro" id="IPR011051">
    <property type="entry name" value="RmlC_Cupin_sf"/>
</dbReference>
<dbReference type="Gene3D" id="2.60.120.10">
    <property type="entry name" value="Jelly Rolls"/>
    <property type="match status" value="1"/>
</dbReference>
<name>A0A9E6XV01_9ACTN</name>